<comment type="caution">
    <text evidence="1">The sequence shown here is derived from an EMBL/GenBank/DDBJ whole genome shotgun (WGS) entry which is preliminary data.</text>
</comment>
<keyword evidence="2" id="KW-1185">Reference proteome</keyword>
<accession>A0ABQ7CJQ0</accession>
<protein>
    <submittedName>
        <fullName evidence="1">Uncharacterized protein</fullName>
    </submittedName>
</protein>
<dbReference type="Proteomes" id="UP000266723">
    <property type="component" value="Unassembled WGS sequence"/>
</dbReference>
<reference evidence="1 2" key="1">
    <citation type="journal article" date="2020" name="BMC Genomics">
        <title>Intraspecific diversification of the crop wild relative Brassica cretica Lam. using demographic model selection.</title>
        <authorList>
            <person name="Kioukis A."/>
            <person name="Michalopoulou V.A."/>
            <person name="Briers L."/>
            <person name="Pirintsos S."/>
            <person name="Studholme D.J."/>
            <person name="Pavlidis P."/>
            <person name="Sarris P.F."/>
        </authorList>
    </citation>
    <scope>NUCLEOTIDE SEQUENCE [LARGE SCALE GENOMIC DNA]</scope>
    <source>
        <strain evidence="2">cv. PFS-1207/04</strain>
    </source>
</reference>
<proteinExistence type="predicted"/>
<evidence type="ECO:0000313" key="1">
    <source>
        <dbReference type="EMBL" id="KAF3551737.1"/>
    </source>
</evidence>
<dbReference type="EMBL" id="QGKV02000832">
    <property type="protein sequence ID" value="KAF3551737.1"/>
    <property type="molecule type" value="Genomic_DNA"/>
</dbReference>
<name>A0ABQ7CJQ0_BRACR</name>
<gene>
    <name evidence="1" type="ORF">DY000_02003008</name>
</gene>
<organism evidence="1 2">
    <name type="scientific">Brassica cretica</name>
    <name type="common">Mustard</name>
    <dbReference type="NCBI Taxonomy" id="69181"/>
    <lineage>
        <taxon>Eukaryota</taxon>
        <taxon>Viridiplantae</taxon>
        <taxon>Streptophyta</taxon>
        <taxon>Embryophyta</taxon>
        <taxon>Tracheophyta</taxon>
        <taxon>Spermatophyta</taxon>
        <taxon>Magnoliopsida</taxon>
        <taxon>eudicotyledons</taxon>
        <taxon>Gunneridae</taxon>
        <taxon>Pentapetalae</taxon>
        <taxon>rosids</taxon>
        <taxon>malvids</taxon>
        <taxon>Brassicales</taxon>
        <taxon>Brassicaceae</taxon>
        <taxon>Brassiceae</taxon>
        <taxon>Brassica</taxon>
    </lineage>
</organism>
<evidence type="ECO:0000313" key="2">
    <source>
        <dbReference type="Proteomes" id="UP000266723"/>
    </source>
</evidence>
<sequence length="84" mass="9546">MKLQQPRFIPPLPSPSIDFSSTIHHHQSVDLLHDRRLRLSLVCVFTLTDQEHGSMDMRTDQECGSRDNCNTDLVINASEDVIVS</sequence>